<proteinExistence type="predicted"/>
<evidence type="ECO:0000256" key="1">
    <source>
        <dbReference type="SAM" id="SignalP"/>
    </source>
</evidence>
<reference evidence="2 3" key="1">
    <citation type="journal article" date="2019" name="Sci. Rep.">
        <title>A high-quality genome of Eragrostis curvula grass provides insights into Poaceae evolution and supports new strategies to enhance forage quality.</title>
        <authorList>
            <person name="Carballo J."/>
            <person name="Santos B.A.C.M."/>
            <person name="Zappacosta D."/>
            <person name="Garbus I."/>
            <person name="Selva J.P."/>
            <person name="Gallo C.A."/>
            <person name="Diaz A."/>
            <person name="Albertini E."/>
            <person name="Caccamo M."/>
            <person name="Echenique V."/>
        </authorList>
    </citation>
    <scope>NUCLEOTIDE SEQUENCE [LARGE SCALE GENOMIC DNA]</scope>
    <source>
        <strain evidence="3">cv. Victoria</strain>
        <tissue evidence="2">Leaf</tissue>
    </source>
</reference>
<dbReference type="Proteomes" id="UP000324897">
    <property type="component" value="Chromosome 5"/>
</dbReference>
<feature type="signal peptide" evidence="1">
    <location>
        <begin position="1"/>
        <end position="20"/>
    </location>
</feature>
<feature type="chain" id="PRO_5023924071" description="Secreted protein" evidence="1">
    <location>
        <begin position="21"/>
        <end position="78"/>
    </location>
</feature>
<gene>
    <name evidence="2" type="ORF">EJB05_06237</name>
</gene>
<keyword evidence="3" id="KW-1185">Reference proteome</keyword>
<evidence type="ECO:0000313" key="2">
    <source>
        <dbReference type="EMBL" id="TVU46687.1"/>
    </source>
</evidence>
<keyword evidence="1" id="KW-0732">Signal</keyword>
<comment type="caution">
    <text evidence="2">The sequence shown here is derived from an EMBL/GenBank/DDBJ whole genome shotgun (WGS) entry which is preliminary data.</text>
</comment>
<evidence type="ECO:0008006" key="4">
    <source>
        <dbReference type="Google" id="ProtNLM"/>
    </source>
</evidence>
<organism evidence="2 3">
    <name type="scientific">Eragrostis curvula</name>
    <name type="common">weeping love grass</name>
    <dbReference type="NCBI Taxonomy" id="38414"/>
    <lineage>
        <taxon>Eukaryota</taxon>
        <taxon>Viridiplantae</taxon>
        <taxon>Streptophyta</taxon>
        <taxon>Embryophyta</taxon>
        <taxon>Tracheophyta</taxon>
        <taxon>Spermatophyta</taxon>
        <taxon>Magnoliopsida</taxon>
        <taxon>Liliopsida</taxon>
        <taxon>Poales</taxon>
        <taxon>Poaceae</taxon>
        <taxon>PACMAD clade</taxon>
        <taxon>Chloridoideae</taxon>
        <taxon>Eragrostideae</taxon>
        <taxon>Eragrostidinae</taxon>
        <taxon>Eragrostis</taxon>
    </lineage>
</organism>
<sequence>MMNAFLLVAFYFLDDDLVQLDGGMANGAEHGGDIHMANQEMCHVETSTMMKNLMPLLYSRSATIARGRNDIHLLCSWL</sequence>
<dbReference type="Gramene" id="TVU46687">
    <property type="protein sequence ID" value="TVU46687"/>
    <property type="gene ID" value="EJB05_06237"/>
</dbReference>
<name>A0A5J9WFQ5_9POAL</name>
<accession>A0A5J9WFQ5</accession>
<dbReference type="AlphaFoldDB" id="A0A5J9WFQ5"/>
<protein>
    <recommendedName>
        <fullName evidence="4">Secreted protein</fullName>
    </recommendedName>
</protein>
<evidence type="ECO:0000313" key="3">
    <source>
        <dbReference type="Proteomes" id="UP000324897"/>
    </source>
</evidence>
<dbReference type="EMBL" id="RWGY01000004">
    <property type="protein sequence ID" value="TVU46687.1"/>
    <property type="molecule type" value="Genomic_DNA"/>
</dbReference>